<keyword evidence="3" id="KW-1185">Reference proteome</keyword>
<dbReference type="RefSeq" id="WP_258778922.1">
    <property type="nucleotide sequence ID" value="NZ_JANUGP010000009.1"/>
</dbReference>
<protein>
    <submittedName>
        <fullName evidence="2">Uncharacterized protein</fullName>
    </submittedName>
</protein>
<gene>
    <name evidence="2" type="ORF">NX794_14470</name>
</gene>
<evidence type="ECO:0000256" key="1">
    <source>
        <dbReference type="SAM" id="MobiDB-lite"/>
    </source>
</evidence>
<comment type="caution">
    <text evidence="2">The sequence shown here is derived from an EMBL/GenBank/DDBJ whole genome shotgun (WGS) entry which is preliminary data.</text>
</comment>
<dbReference type="EMBL" id="JANUGP010000009">
    <property type="protein sequence ID" value="MCS0602406.1"/>
    <property type="molecule type" value="Genomic_DNA"/>
</dbReference>
<accession>A0ABT2B1M1</accession>
<evidence type="ECO:0000313" key="3">
    <source>
        <dbReference type="Proteomes" id="UP001205612"/>
    </source>
</evidence>
<feature type="region of interest" description="Disordered" evidence="1">
    <location>
        <begin position="182"/>
        <end position="203"/>
    </location>
</feature>
<reference evidence="2 3" key="1">
    <citation type="submission" date="2022-08" db="EMBL/GenBank/DDBJ databases">
        <authorList>
            <person name="Somphong A."/>
            <person name="Phongsopitanun W."/>
        </authorList>
    </citation>
    <scope>NUCLEOTIDE SEQUENCE [LARGE SCALE GENOMIC DNA]</scope>
    <source>
        <strain evidence="2 3">LP11</strain>
    </source>
</reference>
<organism evidence="2 3">
    <name type="scientific">Streptomyces pyxinicus</name>
    <dbReference type="NCBI Taxonomy" id="2970331"/>
    <lineage>
        <taxon>Bacteria</taxon>
        <taxon>Bacillati</taxon>
        <taxon>Actinomycetota</taxon>
        <taxon>Actinomycetes</taxon>
        <taxon>Kitasatosporales</taxon>
        <taxon>Streptomycetaceae</taxon>
        <taxon>Streptomyces</taxon>
    </lineage>
</organism>
<proteinExistence type="predicted"/>
<sequence>MSGDEGKGKDLKAEGLDLIAQGITLTLSDLKGLGIDSLAGVGRGFGNLELSGMQLGHEDLTSKFASFCERWEWGVRALVAEGNSFAEGVGLSAGTLYETDQYVGGAVKVGLNSLAGNPYAAEEKVEKMGYGDIAESGAYGGDVDYSKKSFTEAMLASDQNLRAAGHDVMTAPLGPLAPIGVGVTPEDVKDALDGGEDQPGGAG</sequence>
<dbReference type="Proteomes" id="UP001205612">
    <property type="component" value="Unassembled WGS sequence"/>
</dbReference>
<evidence type="ECO:0000313" key="2">
    <source>
        <dbReference type="EMBL" id="MCS0602406.1"/>
    </source>
</evidence>
<name>A0ABT2B1M1_9ACTN</name>